<dbReference type="InterPro" id="IPR050074">
    <property type="entry name" value="DHO_dehydrogenase"/>
</dbReference>
<dbReference type="Proteomes" id="UP000009011">
    <property type="component" value="Chromosome"/>
</dbReference>
<dbReference type="InterPro" id="IPR005720">
    <property type="entry name" value="Dihydroorotate_DH_cat"/>
</dbReference>
<comment type="cofactor">
    <cofactor evidence="1">
        <name>FMN</name>
        <dbReference type="ChEBI" id="CHEBI:58210"/>
    </cofactor>
</comment>
<dbReference type="PATRIC" id="fig|1191523.3.peg.2797"/>
<dbReference type="KEGG" id="mro:MROS_2662"/>
<evidence type="ECO:0000256" key="1">
    <source>
        <dbReference type="ARBA" id="ARBA00001917"/>
    </source>
</evidence>
<dbReference type="GO" id="GO:0044205">
    <property type="term" value="P:'de novo' UMP biosynthetic process"/>
    <property type="evidence" value="ECO:0007669"/>
    <property type="project" value="UniProtKB-UniPathway"/>
</dbReference>
<dbReference type="UniPathway" id="UPA00070"/>
<evidence type="ECO:0000256" key="2">
    <source>
        <dbReference type="ARBA" id="ARBA00004725"/>
    </source>
</evidence>
<dbReference type="Gene3D" id="3.20.20.70">
    <property type="entry name" value="Aldolase class I"/>
    <property type="match status" value="1"/>
</dbReference>
<keyword evidence="6" id="KW-0560">Oxidoreductase</keyword>
<organism evidence="8 9">
    <name type="scientific">Melioribacter roseus (strain DSM 23840 / JCM 17771 / VKM B-2668 / P3M-2)</name>
    <dbReference type="NCBI Taxonomy" id="1191523"/>
    <lineage>
        <taxon>Bacteria</taxon>
        <taxon>Pseudomonadati</taxon>
        <taxon>Ignavibacteriota</taxon>
        <taxon>Ignavibacteria</taxon>
        <taxon>Ignavibacteriales</taxon>
        <taxon>Melioribacteraceae</taxon>
        <taxon>Melioribacter</taxon>
    </lineage>
</organism>
<dbReference type="NCBIfam" id="NF005741">
    <property type="entry name" value="PRK07565.1"/>
    <property type="match status" value="1"/>
</dbReference>
<keyword evidence="3" id="KW-0285">Flavoprotein</keyword>
<dbReference type="STRING" id="1191523.MROS_2662"/>
<keyword evidence="4" id="KW-0288">FMN</keyword>
<dbReference type="HOGENOM" id="CLU_042042_4_0_10"/>
<proteinExistence type="predicted"/>
<evidence type="ECO:0000256" key="6">
    <source>
        <dbReference type="ARBA" id="ARBA00023002"/>
    </source>
</evidence>
<keyword evidence="5" id="KW-0665">Pyrimidine biosynthesis</keyword>
<dbReference type="InterPro" id="IPR012135">
    <property type="entry name" value="Dihydroorotate_DH_1_2"/>
</dbReference>
<dbReference type="AlphaFoldDB" id="I6YZB0"/>
<feature type="domain" description="Dihydroorotate dehydrogenase catalytic" evidence="7">
    <location>
        <begin position="3"/>
        <end position="290"/>
    </location>
</feature>
<comment type="pathway">
    <text evidence="2">Pyrimidine metabolism; UMP biosynthesis via de novo pathway.</text>
</comment>
<dbReference type="CDD" id="cd04739">
    <property type="entry name" value="DHOD_like"/>
    <property type="match status" value="1"/>
</dbReference>
<dbReference type="eggNOG" id="COG0167">
    <property type="taxonomic scope" value="Bacteria"/>
</dbReference>
<dbReference type="Pfam" id="PF01180">
    <property type="entry name" value="DHO_dh"/>
    <property type="match status" value="1"/>
</dbReference>
<evidence type="ECO:0000259" key="7">
    <source>
        <dbReference type="Pfam" id="PF01180"/>
    </source>
</evidence>
<dbReference type="PANTHER" id="PTHR48109:SF3">
    <property type="entry name" value="SLL0744 PROTEIN"/>
    <property type="match status" value="1"/>
</dbReference>
<evidence type="ECO:0000313" key="9">
    <source>
        <dbReference type="Proteomes" id="UP000009011"/>
    </source>
</evidence>
<reference evidence="8 9" key="1">
    <citation type="journal article" date="2013" name="PLoS ONE">
        <title>Genomic analysis of Melioribacter roseus, facultatively anaerobic organotrophic bacterium representing a novel deep lineage within Bacteriodetes/Chlorobi group.</title>
        <authorList>
            <person name="Kadnikov V.V."/>
            <person name="Mardanov A.V."/>
            <person name="Podosokorskaya O.A."/>
            <person name="Gavrilov S.N."/>
            <person name="Kublanov I.V."/>
            <person name="Beletsky A.V."/>
            <person name="Bonch-Osmolovskaya E.A."/>
            <person name="Ravin N.V."/>
        </authorList>
    </citation>
    <scope>NUCLEOTIDE SEQUENCE [LARGE SCALE GENOMIC DNA]</scope>
    <source>
        <strain evidence="9">JCM 17771 / P3M-2</strain>
    </source>
</reference>
<sequence>MDLTTKYMGLELKNPIVPSASPLSHTVDSVKQLEDAGAAAVVVYSLFEEQIIHESGELDHYLSHHTESYAEALNYFPEPDKFNLTPYQYLDHIANLKKSVSIPVIGSLNGVSKGGWIQYAKNIEQAGADALELNIYYVAANPNMTSADVEKMYIETVKEVKSQVKIPVAVKLSPYFTSMANMAKQLDEAGADALVLFNRFYQPDFDLEKLEVVPNLVLSTNWEMRLPLRWIAILYGHIKASLAATSGIHSHEDAIKVIMAGADVAMVCSELLTNGVGRITEILKGIENWMEENEYDSISMMKGSMSQKSVAEPASFERANYMKMLQSYKTLI</sequence>
<dbReference type="GO" id="GO:0006207">
    <property type="term" value="P:'de novo' pyrimidine nucleobase biosynthetic process"/>
    <property type="evidence" value="ECO:0007669"/>
    <property type="project" value="TreeGrafter"/>
</dbReference>
<keyword evidence="9" id="KW-1185">Reference proteome</keyword>
<dbReference type="PANTHER" id="PTHR48109">
    <property type="entry name" value="DIHYDROOROTATE DEHYDROGENASE (QUINONE), MITOCHONDRIAL-RELATED"/>
    <property type="match status" value="1"/>
</dbReference>
<dbReference type="InterPro" id="IPR013785">
    <property type="entry name" value="Aldolase_TIM"/>
</dbReference>
<gene>
    <name evidence="8" type="ordered locus">MROS_2662</name>
</gene>
<dbReference type="GO" id="GO:0005737">
    <property type="term" value="C:cytoplasm"/>
    <property type="evidence" value="ECO:0007669"/>
    <property type="project" value="InterPro"/>
</dbReference>
<dbReference type="OrthoDB" id="9794954at2"/>
<dbReference type="RefSeq" id="WP_014857322.1">
    <property type="nucleotide sequence ID" value="NC_018178.1"/>
</dbReference>
<protein>
    <submittedName>
        <fullName evidence="8">Dihydroorotate dehydrogenase 2</fullName>
    </submittedName>
</protein>
<evidence type="ECO:0000256" key="4">
    <source>
        <dbReference type="ARBA" id="ARBA00022643"/>
    </source>
</evidence>
<dbReference type="SUPFAM" id="SSF51395">
    <property type="entry name" value="FMN-linked oxidoreductases"/>
    <property type="match status" value="1"/>
</dbReference>
<dbReference type="GO" id="GO:0004152">
    <property type="term" value="F:dihydroorotate dehydrogenase activity"/>
    <property type="evidence" value="ECO:0007669"/>
    <property type="project" value="InterPro"/>
</dbReference>
<evidence type="ECO:0000256" key="5">
    <source>
        <dbReference type="ARBA" id="ARBA00022975"/>
    </source>
</evidence>
<evidence type="ECO:0000256" key="3">
    <source>
        <dbReference type="ARBA" id="ARBA00022630"/>
    </source>
</evidence>
<dbReference type="PIRSF" id="PIRSF000164">
    <property type="entry name" value="DHO_oxidase"/>
    <property type="match status" value="1"/>
</dbReference>
<accession>I6YZB0</accession>
<evidence type="ECO:0000313" key="8">
    <source>
        <dbReference type="EMBL" id="AFN75892.1"/>
    </source>
</evidence>
<name>I6YZB0_MELRP</name>
<dbReference type="EMBL" id="CP003557">
    <property type="protein sequence ID" value="AFN75892.1"/>
    <property type="molecule type" value="Genomic_DNA"/>
</dbReference>